<accession>A0ABT7PJZ1</accession>
<feature type="compositionally biased region" description="Polar residues" evidence="1">
    <location>
        <begin position="1"/>
        <end position="11"/>
    </location>
</feature>
<dbReference type="Proteomes" id="UP001239462">
    <property type="component" value="Unassembled WGS sequence"/>
</dbReference>
<protein>
    <submittedName>
        <fullName evidence="2">Uncharacterized protein</fullName>
    </submittedName>
</protein>
<reference evidence="2 3" key="1">
    <citation type="submission" date="2023-06" db="EMBL/GenBank/DDBJ databases">
        <title>Roseiconus lacunae JC819 isolated from Gulf of Mannar region, Tamil Nadu.</title>
        <authorList>
            <person name="Pk S."/>
            <person name="Ch S."/>
            <person name="Ch V.R."/>
        </authorList>
    </citation>
    <scope>NUCLEOTIDE SEQUENCE [LARGE SCALE GENOMIC DNA]</scope>
    <source>
        <strain evidence="2 3">JC819</strain>
    </source>
</reference>
<feature type="region of interest" description="Disordered" evidence="1">
    <location>
        <begin position="1"/>
        <end position="23"/>
    </location>
</feature>
<gene>
    <name evidence="2" type="ORF">QTN89_15290</name>
</gene>
<organism evidence="2 3">
    <name type="scientific">Roseiconus lacunae</name>
    <dbReference type="NCBI Taxonomy" id="2605694"/>
    <lineage>
        <taxon>Bacteria</taxon>
        <taxon>Pseudomonadati</taxon>
        <taxon>Planctomycetota</taxon>
        <taxon>Planctomycetia</taxon>
        <taxon>Pirellulales</taxon>
        <taxon>Pirellulaceae</taxon>
        <taxon>Roseiconus</taxon>
    </lineage>
</organism>
<dbReference type="RefSeq" id="WP_289164428.1">
    <property type="nucleotide sequence ID" value="NZ_JASZZN010000010.1"/>
</dbReference>
<sequence length="260" mass="28883">MDTAPQQSASIEMTKPNDTPLPKPIDTPEHSVGVAEIPSETDSALMAVAGYLRLCGIKHPDVLRDQSHRILAMVAKRLEATRDTGAAVDQSSLTVDAMSAAIDEVQRLHDRVAQHSIRTRSTASPRSQQETNPPHHHEASSSDHPSVGIDLTNGDLVGSDAAMQCCVLCFNKVMKDPDMLRENEGQYQRTRTYGERHTVTVIPKRIDRTMRHNATPELIPPLRPQWWGTMVNRSIHQIGMTFQTLLSPWRPTNESTTVSE</sequence>
<keyword evidence="3" id="KW-1185">Reference proteome</keyword>
<dbReference type="EMBL" id="JASZZN010000010">
    <property type="protein sequence ID" value="MDM4016809.1"/>
    <property type="molecule type" value="Genomic_DNA"/>
</dbReference>
<evidence type="ECO:0000256" key="1">
    <source>
        <dbReference type="SAM" id="MobiDB-lite"/>
    </source>
</evidence>
<feature type="compositionally biased region" description="Polar residues" evidence="1">
    <location>
        <begin position="119"/>
        <end position="132"/>
    </location>
</feature>
<proteinExistence type="predicted"/>
<comment type="caution">
    <text evidence="2">The sequence shown here is derived from an EMBL/GenBank/DDBJ whole genome shotgun (WGS) entry which is preliminary data.</text>
</comment>
<evidence type="ECO:0000313" key="3">
    <source>
        <dbReference type="Proteomes" id="UP001239462"/>
    </source>
</evidence>
<feature type="region of interest" description="Disordered" evidence="1">
    <location>
        <begin position="115"/>
        <end position="151"/>
    </location>
</feature>
<name>A0ABT7PJZ1_9BACT</name>
<evidence type="ECO:0000313" key="2">
    <source>
        <dbReference type="EMBL" id="MDM4016809.1"/>
    </source>
</evidence>